<dbReference type="Pfam" id="PF02721">
    <property type="entry name" value="DUF223"/>
    <property type="match status" value="1"/>
</dbReference>
<reference evidence="4" key="1">
    <citation type="journal article" date="2009" name="Science">
        <title>The B73 maize genome: complexity, diversity, and dynamics.</title>
        <authorList>
            <person name="Schnable P.S."/>
            <person name="Ware D."/>
            <person name="Fulton R.S."/>
            <person name="Stein J.C."/>
            <person name="Wei F."/>
            <person name="Pasternak S."/>
            <person name="Liang C."/>
            <person name="Zhang J."/>
            <person name="Fulton L."/>
            <person name="Graves T.A."/>
            <person name="Minx P."/>
            <person name="Reily A.D."/>
            <person name="Courtney L."/>
            <person name="Kruchowski S.S."/>
            <person name="Tomlinson C."/>
            <person name="Strong C."/>
            <person name="Delehaunty K."/>
            <person name="Fronick C."/>
            <person name="Courtney B."/>
            <person name="Rock S.M."/>
            <person name="Belter E."/>
            <person name="Du F."/>
            <person name="Kim K."/>
            <person name="Abbott R.M."/>
            <person name="Cotton M."/>
            <person name="Levy A."/>
            <person name="Marchetto P."/>
            <person name="Ochoa K."/>
            <person name="Jackson S.M."/>
            <person name="Gillam B."/>
            <person name="Chen W."/>
            <person name="Yan L."/>
            <person name="Higginbotham J."/>
            <person name="Cardenas M."/>
            <person name="Waligorski J."/>
            <person name="Applebaum E."/>
            <person name="Phelps L."/>
            <person name="Falcone J."/>
            <person name="Kanchi K."/>
            <person name="Thane T."/>
            <person name="Scimone A."/>
            <person name="Thane N."/>
            <person name="Henke J."/>
            <person name="Wang T."/>
            <person name="Ruppert J."/>
            <person name="Shah N."/>
            <person name="Rotter K."/>
            <person name="Hodges J."/>
            <person name="Ingenthron E."/>
            <person name="Cordes M."/>
            <person name="Kohlberg S."/>
            <person name="Sgro J."/>
            <person name="Delgado B."/>
            <person name="Mead K."/>
            <person name="Chinwalla A."/>
            <person name="Leonard S."/>
            <person name="Crouse K."/>
            <person name="Collura K."/>
            <person name="Kudrna D."/>
            <person name="Currie J."/>
            <person name="He R."/>
            <person name="Angelova A."/>
            <person name="Rajasekar S."/>
            <person name="Mueller T."/>
            <person name="Lomeli R."/>
            <person name="Scara G."/>
            <person name="Ko A."/>
            <person name="Delaney K."/>
            <person name="Wissotski M."/>
            <person name="Lopez G."/>
            <person name="Campos D."/>
            <person name="Braidotti M."/>
            <person name="Ashley E."/>
            <person name="Golser W."/>
            <person name="Kim H."/>
            <person name="Lee S."/>
            <person name="Lin J."/>
            <person name="Dujmic Z."/>
            <person name="Kim W."/>
            <person name="Talag J."/>
            <person name="Zuccolo A."/>
            <person name="Fan C."/>
            <person name="Sebastian A."/>
            <person name="Kramer M."/>
            <person name="Spiegel L."/>
            <person name="Nascimento L."/>
            <person name="Zutavern T."/>
            <person name="Miller B."/>
            <person name="Ambroise C."/>
            <person name="Muller S."/>
            <person name="Spooner W."/>
            <person name="Narechania A."/>
            <person name="Ren L."/>
            <person name="Wei S."/>
            <person name="Kumari S."/>
            <person name="Faga B."/>
            <person name="Levy M.J."/>
            <person name="McMahan L."/>
            <person name="Van Buren P."/>
            <person name="Vaughn M.W."/>
            <person name="Ying K."/>
            <person name="Yeh C.-T."/>
            <person name="Emrich S.J."/>
            <person name="Jia Y."/>
            <person name="Kalyanaraman A."/>
            <person name="Hsia A.-P."/>
            <person name="Barbazuk W.B."/>
            <person name="Baucom R.S."/>
            <person name="Brutnell T.P."/>
            <person name="Carpita N.C."/>
            <person name="Chaparro C."/>
            <person name="Chia J.-M."/>
            <person name="Deragon J.-M."/>
            <person name="Estill J.C."/>
            <person name="Fu Y."/>
            <person name="Jeddeloh J.A."/>
            <person name="Han Y."/>
            <person name="Lee H."/>
            <person name="Li P."/>
            <person name="Lisch D.R."/>
            <person name="Liu S."/>
            <person name="Liu Z."/>
            <person name="Nagel D.H."/>
            <person name="McCann M.C."/>
            <person name="SanMiguel P."/>
            <person name="Myers A.M."/>
            <person name="Nettleton D."/>
            <person name="Nguyen J."/>
            <person name="Penning B.W."/>
            <person name="Ponnala L."/>
            <person name="Schneider K.L."/>
            <person name="Schwartz D.C."/>
            <person name="Sharma A."/>
            <person name="Soderlund C."/>
            <person name="Springer N.M."/>
            <person name="Sun Q."/>
            <person name="Wang H."/>
            <person name="Waterman M."/>
            <person name="Westerman R."/>
            <person name="Wolfgruber T.K."/>
            <person name="Yang L."/>
            <person name="Yu Y."/>
            <person name="Zhang L."/>
            <person name="Zhou S."/>
            <person name="Zhu Q."/>
            <person name="Bennetzen J.L."/>
            <person name="Dawe R.K."/>
            <person name="Jiang J."/>
            <person name="Jiang N."/>
            <person name="Presting G.G."/>
            <person name="Wessler S.R."/>
            <person name="Aluru S."/>
            <person name="Martienssen R.A."/>
            <person name="Clifton S.W."/>
            <person name="McCombie W.R."/>
            <person name="Wing R.A."/>
            <person name="Wilson R.K."/>
        </authorList>
    </citation>
    <scope>NUCLEOTIDE SEQUENCE [LARGE SCALE GENOMIC DNA]</scope>
    <source>
        <strain evidence="4">cv. B73</strain>
    </source>
</reference>
<feature type="compositionally biased region" description="Low complexity" evidence="1">
    <location>
        <begin position="485"/>
        <end position="494"/>
    </location>
</feature>
<dbReference type="InterPro" id="IPR003871">
    <property type="entry name" value="RFA1B/D_OB_1st"/>
</dbReference>
<dbReference type="Gramene" id="Zm00001eb376030_T001">
    <property type="protein sequence ID" value="Zm00001eb376030_P001"/>
    <property type="gene ID" value="Zm00001eb376030"/>
</dbReference>
<feature type="domain" description="Replication protein A 70 kDa DNA-binding subunit B/D first OB fold" evidence="2">
    <location>
        <begin position="192"/>
        <end position="290"/>
    </location>
</feature>
<evidence type="ECO:0000259" key="2">
    <source>
        <dbReference type="Pfam" id="PF02721"/>
    </source>
</evidence>
<dbReference type="Gene3D" id="2.40.50.140">
    <property type="entry name" value="Nucleic acid-binding proteins"/>
    <property type="match status" value="2"/>
</dbReference>
<name>A0A804R012_MAIZE</name>
<dbReference type="PANTHER" id="PTHR47165">
    <property type="entry name" value="OS03G0429900 PROTEIN"/>
    <property type="match status" value="1"/>
</dbReference>
<evidence type="ECO:0000313" key="3">
    <source>
        <dbReference type="EnsemblPlants" id="Zm00001eb376030_P001"/>
    </source>
</evidence>
<accession>A0A804R012</accession>
<dbReference type="Proteomes" id="UP000007305">
    <property type="component" value="Chromosome 9"/>
</dbReference>
<proteinExistence type="predicted"/>
<keyword evidence="4" id="KW-1185">Reference proteome</keyword>
<dbReference type="InterPro" id="IPR012340">
    <property type="entry name" value="NA-bd_OB-fold"/>
</dbReference>
<reference evidence="3" key="2">
    <citation type="submission" date="2019-07" db="EMBL/GenBank/DDBJ databases">
        <authorList>
            <person name="Seetharam A."/>
            <person name="Woodhouse M."/>
            <person name="Cannon E."/>
        </authorList>
    </citation>
    <scope>NUCLEOTIDE SEQUENCE [LARGE SCALE GENOMIC DNA]</scope>
    <source>
        <strain evidence="3">cv. B73</strain>
    </source>
</reference>
<sequence length="526" mass="58270">MFAHSLLQQKQYGVSDAYVDTGASIDKTINNGTAPYVFKINGVVHHRIGTLLPQHGTQPKFAQLYTYDTEHETQNRLGMFETDDGAGGHPDPEIASSLLDMLNENNSLVKAFRYARERLEREGDQKITLRLLGRNTRHDVQYNLPSNGEIAAIIVGDYTTGEHTYFGADDVGSSKRKYVMMLEFMGDVLIPELQRGNTSVTICARVSRLWDFCDPQDEAKLLHCDMVLLDEEGNSIHAAIFPPFIQKFKPLIKEGVVYNITYFRVRASNNLYKPVFNENMITFTNWTKLEEVVEVPPAFPVLTYSLTPIDQLHLCVDHKEYYTDAIGIVTSISAVAPHRSRGQHTTSSKRTISLCSVRYKLLLTAGEETGDTDFILFGRMAQRIIKKPCDMLIANNPTGFIPNPITDLLEKTYVWNVSFSDHTINTGNICFQVNAVVAEIGTAKDSIQSSSSGPKQSQTVLLQGVPSGIEDTPDKASNLVMLSTPLTPQSSPTSVQDKTIGIGSSTAVPSATPAITKELTSTPRKR</sequence>
<dbReference type="AlphaFoldDB" id="A0A804R012"/>
<protein>
    <recommendedName>
        <fullName evidence="2">Replication protein A 70 kDa DNA-binding subunit B/D first OB fold domain-containing protein</fullName>
    </recommendedName>
</protein>
<evidence type="ECO:0000256" key="1">
    <source>
        <dbReference type="SAM" id="MobiDB-lite"/>
    </source>
</evidence>
<organism evidence="3 4">
    <name type="scientific">Zea mays</name>
    <name type="common">Maize</name>
    <dbReference type="NCBI Taxonomy" id="4577"/>
    <lineage>
        <taxon>Eukaryota</taxon>
        <taxon>Viridiplantae</taxon>
        <taxon>Streptophyta</taxon>
        <taxon>Embryophyta</taxon>
        <taxon>Tracheophyta</taxon>
        <taxon>Spermatophyta</taxon>
        <taxon>Magnoliopsida</taxon>
        <taxon>Liliopsida</taxon>
        <taxon>Poales</taxon>
        <taxon>Poaceae</taxon>
        <taxon>PACMAD clade</taxon>
        <taxon>Panicoideae</taxon>
        <taxon>Andropogonodae</taxon>
        <taxon>Andropogoneae</taxon>
        <taxon>Tripsacinae</taxon>
        <taxon>Zea</taxon>
    </lineage>
</organism>
<feature type="region of interest" description="Disordered" evidence="1">
    <location>
        <begin position="485"/>
        <end position="526"/>
    </location>
</feature>
<dbReference type="CDD" id="cd04480">
    <property type="entry name" value="RPA1_DBD_A_like"/>
    <property type="match status" value="1"/>
</dbReference>
<evidence type="ECO:0000313" key="4">
    <source>
        <dbReference type="Proteomes" id="UP000007305"/>
    </source>
</evidence>
<dbReference type="EnsemblPlants" id="Zm00001eb376030_T001">
    <property type="protein sequence ID" value="Zm00001eb376030_P001"/>
    <property type="gene ID" value="Zm00001eb376030"/>
</dbReference>
<dbReference type="InParanoid" id="A0A804R012"/>
<reference evidence="3" key="3">
    <citation type="submission" date="2021-05" db="UniProtKB">
        <authorList>
            <consortium name="EnsemblPlants"/>
        </authorList>
    </citation>
    <scope>IDENTIFICATION</scope>
    <source>
        <strain evidence="3">cv. B73</strain>
    </source>
</reference>
<dbReference type="SUPFAM" id="SSF50249">
    <property type="entry name" value="Nucleic acid-binding proteins"/>
    <property type="match status" value="2"/>
</dbReference>
<dbReference type="PANTHER" id="PTHR47165:SF3">
    <property type="entry name" value="RETROTRANSPOSON-LIKE PROTEIN"/>
    <property type="match status" value="1"/>
</dbReference>